<sequence>SSRVRMSRIFFTSPQIGSVRVELRKIKLLLVAFHSQLKVVYSPLDDNAPGEHS</sequence>
<reference evidence="1" key="1">
    <citation type="journal article" date="2019" name="Sci. Rep.">
        <title>Draft genome of Tanacetum cinerariifolium, the natural source of mosquito coil.</title>
        <authorList>
            <person name="Yamashiro T."/>
            <person name="Shiraishi A."/>
            <person name="Satake H."/>
            <person name="Nakayama K."/>
        </authorList>
    </citation>
    <scope>NUCLEOTIDE SEQUENCE</scope>
</reference>
<organism evidence="1">
    <name type="scientific">Tanacetum cinerariifolium</name>
    <name type="common">Dalmatian daisy</name>
    <name type="synonym">Chrysanthemum cinerariifolium</name>
    <dbReference type="NCBI Taxonomy" id="118510"/>
    <lineage>
        <taxon>Eukaryota</taxon>
        <taxon>Viridiplantae</taxon>
        <taxon>Streptophyta</taxon>
        <taxon>Embryophyta</taxon>
        <taxon>Tracheophyta</taxon>
        <taxon>Spermatophyta</taxon>
        <taxon>Magnoliopsida</taxon>
        <taxon>eudicotyledons</taxon>
        <taxon>Gunneridae</taxon>
        <taxon>Pentapetalae</taxon>
        <taxon>asterids</taxon>
        <taxon>campanulids</taxon>
        <taxon>Asterales</taxon>
        <taxon>Asteraceae</taxon>
        <taxon>Asteroideae</taxon>
        <taxon>Anthemideae</taxon>
        <taxon>Anthemidinae</taxon>
        <taxon>Tanacetum</taxon>
    </lineage>
</organism>
<comment type="caution">
    <text evidence="1">The sequence shown here is derived from an EMBL/GenBank/DDBJ whole genome shotgun (WGS) entry which is preliminary data.</text>
</comment>
<evidence type="ECO:0000313" key="1">
    <source>
        <dbReference type="EMBL" id="GEX85979.1"/>
    </source>
</evidence>
<dbReference type="EMBL" id="BKCJ010134910">
    <property type="protein sequence ID" value="GEX85979.1"/>
    <property type="molecule type" value="Genomic_DNA"/>
</dbReference>
<proteinExistence type="predicted"/>
<name>A0A699HC86_TANCI</name>
<feature type="non-terminal residue" evidence="1">
    <location>
        <position position="1"/>
    </location>
</feature>
<protein>
    <submittedName>
        <fullName evidence="1">Uncharacterized protein</fullName>
    </submittedName>
</protein>
<gene>
    <name evidence="1" type="ORF">Tci_357954</name>
</gene>
<accession>A0A699HC86</accession>
<dbReference type="AlphaFoldDB" id="A0A699HC86"/>